<protein>
    <submittedName>
        <fullName evidence="1">Uncharacterized protein</fullName>
    </submittedName>
</protein>
<organism evidence="1 2">
    <name type="scientific">Nocardioides panaciterrulae</name>
    <dbReference type="NCBI Taxonomy" id="661492"/>
    <lineage>
        <taxon>Bacteria</taxon>
        <taxon>Bacillati</taxon>
        <taxon>Actinomycetota</taxon>
        <taxon>Actinomycetes</taxon>
        <taxon>Propionibacteriales</taxon>
        <taxon>Nocardioidaceae</taxon>
        <taxon>Nocardioides</taxon>
    </lineage>
</organism>
<name>A0A7Y9E601_9ACTN</name>
<proteinExistence type="predicted"/>
<reference evidence="1 2" key="1">
    <citation type="submission" date="2020-07" db="EMBL/GenBank/DDBJ databases">
        <title>Sequencing the genomes of 1000 actinobacteria strains.</title>
        <authorList>
            <person name="Klenk H.-P."/>
        </authorList>
    </citation>
    <scope>NUCLEOTIDE SEQUENCE [LARGE SCALE GENOMIC DNA]</scope>
    <source>
        <strain evidence="1 2">DSM 21350</strain>
    </source>
</reference>
<keyword evidence="2" id="KW-1185">Reference proteome</keyword>
<dbReference type="EMBL" id="JACCBG010000001">
    <property type="protein sequence ID" value="NYD41876.1"/>
    <property type="molecule type" value="Genomic_DNA"/>
</dbReference>
<accession>A0A7Y9E601</accession>
<evidence type="ECO:0000313" key="1">
    <source>
        <dbReference type="EMBL" id="NYD41876.1"/>
    </source>
</evidence>
<comment type="caution">
    <text evidence="1">The sequence shown here is derived from an EMBL/GenBank/DDBJ whole genome shotgun (WGS) entry which is preliminary data.</text>
</comment>
<evidence type="ECO:0000313" key="2">
    <source>
        <dbReference type="Proteomes" id="UP000535511"/>
    </source>
</evidence>
<sequence>MLLDVQQPDLGAERLELVAVLLAPHQRHRLVAVPAELGVEMEGHLAVAADNRYSSHGPTVRARWAPVQASVAASESASTSRWAGPSRL</sequence>
<gene>
    <name evidence="1" type="ORF">BJZ21_001959</name>
</gene>
<dbReference type="AlphaFoldDB" id="A0A7Y9E601"/>
<dbReference type="Proteomes" id="UP000535511">
    <property type="component" value="Unassembled WGS sequence"/>
</dbReference>